<gene>
    <name evidence="2" type="ORF">EYF80_012022</name>
</gene>
<feature type="compositionally biased region" description="Basic and acidic residues" evidence="1">
    <location>
        <begin position="87"/>
        <end position="105"/>
    </location>
</feature>
<dbReference type="Proteomes" id="UP000314294">
    <property type="component" value="Unassembled WGS sequence"/>
</dbReference>
<dbReference type="AlphaFoldDB" id="A0A4Z2IJS7"/>
<reference evidence="2 3" key="1">
    <citation type="submission" date="2019-03" db="EMBL/GenBank/DDBJ databases">
        <title>First draft genome of Liparis tanakae, snailfish: a comprehensive survey of snailfish specific genes.</title>
        <authorList>
            <person name="Kim W."/>
            <person name="Song I."/>
            <person name="Jeong J.-H."/>
            <person name="Kim D."/>
            <person name="Kim S."/>
            <person name="Ryu S."/>
            <person name="Song J.Y."/>
            <person name="Lee S.K."/>
        </authorList>
    </citation>
    <scope>NUCLEOTIDE SEQUENCE [LARGE SCALE GENOMIC DNA]</scope>
    <source>
        <tissue evidence="2">Muscle</tissue>
    </source>
</reference>
<evidence type="ECO:0000313" key="3">
    <source>
        <dbReference type="Proteomes" id="UP000314294"/>
    </source>
</evidence>
<protein>
    <submittedName>
        <fullName evidence="2">Uncharacterized protein</fullName>
    </submittedName>
</protein>
<feature type="region of interest" description="Disordered" evidence="1">
    <location>
        <begin position="84"/>
        <end position="105"/>
    </location>
</feature>
<evidence type="ECO:0000313" key="2">
    <source>
        <dbReference type="EMBL" id="TNN77724.1"/>
    </source>
</evidence>
<sequence length="105" mass="11778">MLQDNVHYGDGLASSGTAVALHLCLMHRNVWNVHDKVMQPILKNRPVFLHQTHKGHGKVLFTLVLGWRRIGSRNAPGIRAEVSVDVQRQRTGREADTHTPERSGV</sequence>
<evidence type="ECO:0000256" key="1">
    <source>
        <dbReference type="SAM" id="MobiDB-lite"/>
    </source>
</evidence>
<name>A0A4Z2IJS7_9TELE</name>
<dbReference type="EMBL" id="SRLO01000080">
    <property type="protein sequence ID" value="TNN77724.1"/>
    <property type="molecule type" value="Genomic_DNA"/>
</dbReference>
<proteinExistence type="predicted"/>
<accession>A0A4Z2IJS7</accession>
<comment type="caution">
    <text evidence="2">The sequence shown here is derived from an EMBL/GenBank/DDBJ whole genome shotgun (WGS) entry which is preliminary data.</text>
</comment>
<keyword evidence="3" id="KW-1185">Reference proteome</keyword>
<organism evidence="2 3">
    <name type="scientific">Liparis tanakae</name>
    <name type="common">Tanaka's snailfish</name>
    <dbReference type="NCBI Taxonomy" id="230148"/>
    <lineage>
        <taxon>Eukaryota</taxon>
        <taxon>Metazoa</taxon>
        <taxon>Chordata</taxon>
        <taxon>Craniata</taxon>
        <taxon>Vertebrata</taxon>
        <taxon>Euteleostomi</taxon>
        <taxon>Actinopterygii</taxon>
        <taxon>Neopterygii</taxon>
        <taxon>Teleostei</taxon>
        <taxon>Neoteleostei</taxon>
        <taxon>Acanthomorphata</taxon>
        <taxon>Eupercaria</taxon>
        <taxon>Perciformes</taxon>
        <taxon>Cottioidei</taxon>
        <taxon>Cottales</taxon>
        <taxon>Liparidae</taxon>
        <taxon>Liparis</taxon>
    </lineage>
</organism>